<reference evidence="3" key="1">
    <citation type="journal article" date="2014" name="Soil Biol. Biochem.">
        <title>Structure and function of bacterial communities in ageing soils: Insights from the Mendocino ecological staircase.</title>
        <authorList>
            <person name="Uroz S."/>
            <person name="Tech J.J."/>
            <person name="Sawaya N.A."/>
            <person name="Frey-Klett P."/>
            <person name="Leveau J.H.J."/>
        </authorList>
    </citation>
    <scope>NUCLEOTIDE SEQUENCE [LARGE SCALE GENOMIC DNA]</scope>
    <source>
        <strain evidence="3">Cal35</strain>
        <plasmid evidence="3">unnamed</plasmid>
    </source>
</reference>
<accession>A0A0A1FHF0</accession>
<keyword evidence="2" id="KW-0614">Plasmid</keyword>
<dbReference type="HOGENOM" id="CLU_3078688_0_0_4"/>
<gene>
    <name evidence="2" type="ORF">LT85_p019</name>
</gene>
<dbReference type="EMBL" id="CP009963">
    <property type="protein sequence ID" value="AIY44198.1"/>
    <property type="molecule type" value="Genomic_DNA"/>
</dbReference>
<evidence type="ECO:0000313" key="3">
    <source>
        <dbReference type="Proteomes" id="UP000030302"/>
    </source>
</evidence>
<organism evidence="2 3">
    <name type="scientific">Collimonas arenae</name>
    <dbReference type="NCBI Taxonomy" id="279058"/>
    <lineage>
        <taxon>Bacteria</taxon>
        <taxon>Pseudomonadati</taxon>
        <taxon>Pseudomonadota</taxon>
        <taxon>Betaproteobacteria</taxon>
        <taxon>Burkholderiales</taxon>
        <taxon>Oxalobacteraceae</taxon>
        <taxon>Collimonas</taxon>
    </lineage>
</organism>
<dbReference type="AlphaFoldDB" id="A0A0A1FHF0"/>
<dbReference type="KEGG" id="care:LT85_p019"/>
<dbReference type="RefSeq" id="WP_156117690.1">
    <property type="nucleotide sequence ID" value="NZ_CP009963.1"/>
</dbReference>
<feature type="region of interest" description="Disordered" evidence="1">
    <location>
        <begin position="30"/>
        <end position="52"/>
    </location>
</feature>
<geneLocation type="plasmid" evidence="2 3">
    <name>unnamed</name>
</geneLocation>
<evidence type="ECO:0000256" key="1">
    <source>
        <dbReference type="SAM" id="MobiDB-lite"/>
    </source>
</evidence>
<proteinExistence type="predicted"/>
<feature type="compositionally biased region" description="Basic and acidic residues" evidence="1">
    <location>
        <begin position="41"/>
        <end position="52"/>
    </location>
</feature>
<keyword evidence="3" id="KW-1185">Reference proteome</keyword>
<name>A0A0A1FHF0_9BURK</name>
<evidence type="ECO:0000313" key="2">
    <source>
        <dbReference type="EMBL" id="AIY44198.1"/>
    </source>
</evidence>
<dbReference type="Proteomes" id="UP000030302">
    <property type="component" value="Plasmid unnamed"/>
</dbReference>
<sequence length="52" mass="6041">MTTKFFFPDGSNDADYAQLRLSDAEFLRLRLRPPSPPPVAEYRHDDDDEQKA</sequence>
<protein>
    <submittedName>
        <fullName evidence="2">Uncharacterized protein</fullName>
    </submittedName>
</protein>